<dbReference type="Gene3D" id="3.40.50.12780">
    <property type="entry name" value="N-terminal domain of ligase-like"/>
    <property type="match status" value="1"/>
</dbReference>
<dbReference type="SUPFAM" id="SSF56801">
    <property type="entry name" value="Acetyl-CoA synthetase-like"/>
    <property type="match status" value="1"/>
</dbReference>
<evidence type="ECO:0000313" key="1">
    <source>
        <dbReference type="EMBL" id="SBT08837.1"/>
    </source>
</evidence>
<dbReference type="Proteomes" id="UP000199169">
    <property type="component" value="Unassembled WGS sequence"/>
</dbReference>
<dbReference type="RefSeq" id="WP_245754641.1">
    <property type="nucleotide sequence ID" value="NZ_FLQX01000143.1"/>
</dbReference>
<protein>
    <submittedName>
        <fullName evidence="1">Putative CapK protein</fullName>
    </submittedName>
</protein>
<dbReference type="EMBL" id="FLQX01000143">
    <property type="protein sequence ID" value="SBT08837.1"/>
    <property type="molecule type" value="Genomic_DNA"/>
</dbReference>
<gene>
    <name evidence="1" type="ORF">ACCAA_640030</name>
</gene>
<dbReference type="PANTHER" id="PTHR36932:SF1">
    <property type="entry name" value="CAPSULAR POLYSACCHARIDE BIOSYNTHESIS PROTEIN"/>
    <property type="match status" value="1"/>
</dbReference>
<proteinExistence type="predicted"/>
<sequence length="459" mass="50529">MSLYTAMCSHFLFPLHERLKGHDSVALRKRLEQSQWWSADQLAGARGRRLHDFLVDIGTSVPYYRELFGRLGFDPQSVGAVDALSALPLLGKPEIRANVERLKADDHGPLTRYNTGGSSGEPLIFYMGKGRKSHDVAAKWRATRWWDVDIGDPELVVWGSPIELGTQDRIRRVRDGLMRSHLLPAFEMSATNLDRFVATIRATRPAMLFGYPSSLSLIASHARQKNLAMNDLGIRVAFVTSEKLYDEQRAVISEVFGCPVANGYGARDAGFIAHQCPAGSLHISAEDIIVETVGADGAATAPGEAGEIVVTHLATRDFPFLRYRTGDVGVLGERTCACGRGLPILEDVQGRTTDFVVAHDGTVMHGLALIYTVRDLPGVERFRIEQVSIDQTIVKLVAGPAFDRAAEERIVRDFKARLGEVVDIRVERVADLANEASGKFRYVVSQVKGFTTGNEEARA</sequence>
<dbReference type="InterPro" id="IPR053158">
    <property type="entry name" value="CapK_Type1_Caps_Biosynth"/>
</dbReference>
<dbReference type="PANTHER" id="PTHR36932">
    <property type="entry name" value="CAPSULAR POLYSACCHARIDE BIOSYNTHESIS PROTEIN"/>
    <property type="match status" value="1"/>
</dbReference>
<accession>A0A1A8XW61</accession>
<evidence type="ECO:0000313" key="2">
    <source>
        <dbReference type="Proteomes" id="UP000199169"/>
    </source>
</evidence>
<dbReference type="AlphaFoldDB" id="A0A1A8XW61"/>
<reference evidence="2" key="1">
    <citation type="submission" date="2016-06" db="EMBL/GenBank/DDBJ databases">
        <authorList>
            <person name="McIlroy S.J."/>
            <person name="Karst S.M."/>
            <person name="Albertsen M."/>
        </authorList>
    </citation>
    <scope>NUCLEOTIDE SEQUENCE [LARGE SCALE GENOMIC DNA]</scope>
</reference>
<dbReference type="STRING" id="1860102.ACCAA_640030"/>
<keyword evidence="2" id="KW-1185">Reference proteome</keyword>
<organism evidence="1 2">
    <name type="scientific">Candidatus Accumulibacter aalborgensis</name>
    <dbReference type="NCBI Taxonomy" id="1860102"/>
    <lineage>
        <taxon>Bacteria</taxon>
        <taxon>Pseudomonadati</taxon>
        <taxon>Pseudomonadota</taxon>
        <taxon>Betaproteobacteria</taxon>
        <taxon>Candidatus Accumulibacter</taxon>
    </lineage>
</organism>
<dbReference type="InterPro" id="IPR042099">
    <property type="entry name" value="ANL_N_sf"/>
</dbReference>
<name>A0A1A8XW61_9PROT</name>